<gene>
    <name evidence="6" type="primary">solA</name>
    <name evidence="6" type="ORF">ACFOVU_15385</name>
</gene>
<dbReference type="EMBL" id="JBHSBH010000010">
    <property type="protein sequence ID" value="MFC3997313.1"/>
    <property type="molecule type" value="Genomic_DNA"/>
</dbReference>
<keyword evidence="4 6" id="KW-0560">Oxidoreductase</keyword>
<dbReference type="Proteomes" id="UP001595847">
    <property type="component" value="Unassembled WGS sequence"/>
</dbReference>
<dbReference type="EC" id="1.5.3.2" evidence="6"/>
<comment type="caution">
    <text evidence="6">The sequence shown here is derived from an EMBL/GenBank/DDBJ whole genome shotgun (WGS) entry which is preliminary data.</text>
</comment>
<dbReference type="Pfam" id="PF01266">
    <property type="entry name" value="DAO"/>
    <property type="match status" value="1"/>
</dbReference>
<dbReference type="RefSeq" id="WP_378534182.1">
    <property type="nucleotide sequence ID" value="NZ_JBHSBH010000010.1"/>
</dbReference>
<accession>A0ABV8FPT7</accession>
<keyword evidence="3" id="KW-0274">FAD</keyword>
<keyword evidence="7" id="KW-1185">Reference proteome</keyword>
<name>A0ABV8FPT7_9ACTN</name>
<evidence type="ECO:0000259" key="5">
    <source>
        <dbReference type="Pfam" id="PF01266"/>
    </source>
</evidence>
<organism evidence="6 7">
    <name type="scientific">Nocardiopsis sediminis</name>
    <dbReference type="NCBI Taxonomy" id="1778267"/>
    <lineage>
        <taxon>Bacteria</taxon>
        <taxon>Bacillati</taxon>
        <taxon>Actinomycetota</taxon>
        <taxon>Actinomycetes</taxon>
        <taxon>Streptosporangiales</taxon>
        <taxon>Nocardiopsidaceae</taxon>
        <taxon>Nocardiopsis</taxon>
    </lineage>
</organism>
<dbReference type="PANTHER" id="PTHR10961:SF7">
    <property type="entry name" value="FAD DEPENDENT OXIDOREDUCTASE DOMAIN-CONTAINING PROTEIN"/>
    <property type="match status" value="1"/>
</dbReference>
<evidence type="ECO:0000313" key="7">
    <source>
        <dbReference type="Proteomes" id="UP001595847"/>
    </source>
</evidence>
<dbReference type="Gene3D" id="3.50.50.60">
    <property type="entry name" value="FAD/NAD(P)-binding domain"/>
    <property type="match status" value="1"/>
</dbReference>
<dbReference type="Gene3D" id="3.30.9.10">
    <property type="entry name" value="D-Amino Acid Oxidase, subunit A, domain 2"/>
    <property type="match status" value="1"/>
</dbReference>
<dbReference type="InterPro" id="IPR045170">
    <property type="entry name" value="MTOX"/>
</dbReference>
<evidence type="ECO:0000256" key="4">
    <source>
        <dbReference type="ARBA" id="ARBA00023002"/>
    </source>
</evidence>
<keyword evidence="2" id="KW-0285">Flavoprotein</keyword>
<dbReference type="NCBIfam" id="NF008425">
    <property type="entry name" value="PRK11259.1"/>
    <property type="match status" value="1"/>
</dbReference>
<dbReference type="SUPFAM" id="SSF51905">
    <property type="entry name" value="FAD/NAD(P)-binding domain"/>
    <property type="match status" value="1"/>
</dbReference>
<sequence length="378" mass="41412">MSRLKVGVVGLGTMGAQVLWQLSRRGVDATGYDTYWPGHPRGAAGGETRLFRTVEIEDLRYTPLVARAHEIWTELQEQTGRELRVLDGALAMGSPAHEQMRTALACARASDLPHEVYDAAELKKRHPQFAMDPGDVAIWDPNGGSIRPELTVAATAALAERNGATVHRSAAVREIRETPRGVAVATDTGETEFDRVVVAAGGWTNFLLPRFAPLLTVRRLISAWFFARDPGYLATITPFIRTVPTYCYGLPVPDRTAMKIGLGFDHHLPADRPDEVERVVRPEELEPFQQAAERYLPGLDPHPMRTDTYIETYTPDHREWVGAHPDMADVIVLAGFSGHGFKMCPAIGEAGAQLAVDGHTDLDIGFLRHPGGSPADMG</sequence>
<feature type="domain" description="FAD dependent oxidoreductase" evidence="5">
    <location>
        <begin position="6"/>
        <end position="354"/>
    </location>
</feature>
<dbReference type="SUPFAM" id="SSF54373">
    <property type="entry name" value="FAD-linked reductases, C-terminal domain"/>
    <property type="match status" value="1"/>
</dbReference>
<comment type="cofactor">
    <cofactor evidence="1">
        <name>FAD</name>
        <dbReference type="ChEBI" id="CHEBI:57692"/>
    </cofactor>
</comment>
<protein>
    <submittedName>
        <fullName evidence="6">N-methyl-L-tryptophan oxidase</fullName>
        <ecNumber evidence="6">1.5.3.2</ecNumber>
    </submittedName>
</protein>
<dbReference type="PANTHER" id="PTHR10961">
    <property type="entry name" value="PEROXISOMAL SARCOSINE OXIDASE"/>
    <property type="match status" value="1"/>
</dbReference>
<dbReference type="GO" id="GO:0050131">
    <property type="term" value="F:N-methyl-L-amino-acid oxidase activity"/>
    <property type="evidence" value="ECO:0007669"/>
    <property type="project" value="UniProtKB-EC"/>
</dbReference>
<proteinExistence type="predicted"/>
<dbReference type="InterPro" id="IPR036188">
    <property type="entry name" value="FAD/NAD-bd_sf"/>
</dbReference>
<evidence type="ECO:0000313" key="6">
    <source>
        <dbReference type="EMBL" id="MFC3997313.1"/>
    </source>
</evidence>
<evidence type="ECO:0000256" key="3">
    <source>
        <dbReference type="ARBA" id="ARBA00022827"/>
    </source>
</evidence>
<dbReference type="InterPro" id="IPR006076">
    <property type="entry name" value="FAD-dep_OxRdtase"/>
</dbReference>
<evidence type="ECO:0000256" key="2">
    <source>
        <dbReference type="ARBA" id="ARBA00022630"/>
    </source>
</evidence>
<evidence type="ECO:0000256" key="1">
    <source>
        <dbReference type="ARBA" id="ARBA00001974"/>
    </source>
</evidence>
<reference evidence="7" key="1">
    <citation type="journal article" date="2019" name="Int. J. Syst. Evol. Microbiol.">
        <title>The Global Catalogue of Microorganisms (GCM) 10K type strain sequencing project: providing services to taxonomists for standard genome sequencing and annotation.</title>
        <authorList>
            <consortium name="The Broad Institute Genomics Platform"/>
            <consortium name="The Broad Institute Genome Sequencing Center for Infectious Disease"/>
            <person name="Wu L."/>
            <person name="Ma J."/>
        </authorList>
    </citation>
    <scope>NUCLEOTIDE SEQUENCE [LARGE SCALE GENOMIC DNA]</scope>
    <source>
        <strain evidence="7">TBRC 1826</strain>
    </source>
</reference>